<feature type="signal peptide" evidence="2">
    <location>
        <begin position="1"/>
        <end position="17"/>
    </location>
</feature>
<evidence type="ECO:0000313" key="3">
    <source>
        <dbReference type="Ensembl" id="ENSSRHP00000088835.1"/>
    </source>
</evidence>
<reference evidence="3" key="2">
    <citation type="submission" date="2025-09" db="UniProtKB">
        <authorList>
            <consortium name="Ensembl"/>
        </authorList>
    </citation>
    <scope>IDENTIFICATION</scope>
</reference>
<proteinExistence type="predicted"/>
<protein>
    <submittedName>
        <fullName evidence="3">Uncharacterized protein</fullName>
    </submittedName>
</protein>
<name>A0A673ME25_9TELE</name>
<sequence length="167" mass="18278">MARRVLVLFCLLTAVRSDVPDISVGEGNIDLKCGRGTFADNQATIRISYGSSGLHTCTSDECNNDPQSCPTVLLKVLNAENLIQLDMWAVVTVLLSDIIVTIMIGCVIYSICAQPKARSSYQGNKASDRVNLIENHSRSGGDTYQPLNTRAEEYSTLQARKHNKQSV</sequence>
<dbReference type="Ensembl" id="ENSSRHT00000091240.1">
    <property type="protein sequence ID" value="ENSSRHP00000088835.1"/>
    <property type="gene ID" value="ENSSRHG00000043951.1"/>
</dbReference>
<feature type="transmembrane region" description="Helical" evidence="1">
    <location>
        <begin position="87"/>
        <end position="112"/>
    </location>
</feature>
<dbReference type="AlphaFoldDB" id="A0A673ME25"/>
<keyword evidence="1" id="KW-0472">Membrane</keyword>
<keyword evidence="2" id="KW-0732">Signal</keyword>
<dbReference type="Proteomes" id="UP000472270">
    <property type="component" value="Unassembled WGS sequence"/>
</dbReference>
<feature type="chain" id="PRO_5025553030" evidence="2">
    <location>
        <begin position="18"/>
        <end position="167"/>
    </location>
</feature>
<keyword evidence="4" id="KW-1185">Reference proteome</keyword>
<keyword evidence="1" id="KW-1133">Transmembrane helix</keyword>
<accession>A0A673ME25</accession>
<keyword evidence="1" id="KW-0812">Transmembrane</keyword>
<evidence type="ECO:0000256" key="2">
    <source>
        <dbReference type="SAM" id="SignalP"/>
    </source>
</evidence>
<evidence type="ECO:0000256" key="1">
    <source>
        <dbReference type="SAM" id="Phobius"/>
    </source>
</evidence>
<organism evidence="3 4">
    <name type="scientific">Sinocyclocheilus rhinocerous</name>
    <dbReference type="NCBI Taxonomy" id="307959"/>
    <lineage>
        <taxon>Eukaryota</taxon>
        <taxon>Metazoa</taxon>
        <taxon>Chordata</taxon>
        <taxon>Craniata</taxon>
        <taxon>Vertebrata</taxon>
        <taxon>Euteleostomi</taxon>
        <taxon>Actinopterygii</taxon>
        <taxon>Neopterygii</taxon>
        <taxon>Teleostei</taxon>
        <taxon>Ostariophysi</taxon>
        <taxon>Cypriniformes</taxon>
        <taxon>Cyprinidae</taxon>
        <taxon>Cyprininae</taxon>
        <taxon>Sinocyclocheilus</taxon>
    </lineage>
</organism>
<evidence type="ECO:0000313" key="4">
    <source>
        <dbReference type="Proteomes" id="UP000472270"/>
    </source>
</evidence>
<reference evidence="3" key="1">
    <citation type="submission" date="2025-08" db="UniProtKB">
        <authorList>
            <consortium name="Ensembl"/>
        </authorList>
    </citation>
    <scope>IDENTIFICATION</scope>
</reference>